<comment type="caution">
    <text evidence="2">The sequence shown here is derived from an EMBL/GenBank/DDBJ whole genome shotgun (WGS) entry which is preliminary data.</text>
</comment>
<keyword evidence="1" id="KW-1133">Transmembrane helix</keyword>
<proteinExistence type="predicted"/>
<organism evidence="2 3">
    <name type="scientific">Rothia endophytica</name>
    <dbReference type="NCBI Taxonomy" id="1324766"/>
    <lineage>
        <taxon>Bacteria</taxon>
        <taxon>Bacillati</taxon>
        <taxon>Actinomycetota</taxon>
        <taxon>Actinomycetes</taxon>
        <taxon>Micrococcales</taxon>
        <taxon>Micrococcaceae</taxon>
        <taxon>Rothia</taxon>
    </lineage>
</organism>
<accession>A0ABP9AWP1</accession>
<keyword evidence="1" id="KW-0472">Membrane</keyword>
<keyword evidence="1" id="KW-0812">Transmembrane</keyword>
<evidence type="ECO:0000313" key="3">
    <source>
        <dbReference type="Proteomes" id="UP001500187"/>
    </source>
</evidence>
<name>A0ABP9AWP1_9MICC</name>
<dbReference type="Proteomes" id="UP001500187">
    <property type="component" value="Unassembled WGS sequence"/>
</dbReference>
<dbReference type="EMBL" id="BAABKP010000001">
    <property type="protein sequence ID" value="GAA4787328.1"/>
    <property type="molecule type" value="Genomic_DNA"/>
</dbReference>
<feature type="transmembrane region" description="Helical" evidence="1">
    <location>
        <begin position="12"/>
        <end position="30"/>
    </location>
</feature>
<sequence>MSFPLHPLFFHLPVIAVPVVALMTLVLALVPLWAPRWVVPDFIVSTVVLAGHEGAVLVCIKEA</sequence>
<keyword evidence="3" id="KW-1185">Reference proteome</keyword>
<reference evidence="3" key="1">
    <citation type="journal article" date="2019" name="Int. J. Syst. Evol. Microbiol.">
        <title>The Global Catalogue of Microorganisms (GCM) 10K type strain sequencing project: providing services to taxonomists for standard genome sequencing and annotation.</title>
        <authorList>
            <consortium name="The Broad Institute Genomics Platform"/>
            <consortium name="The Broad Institute Genome Sequencing Center for Infectious Disease"/>
            <person name="Wu L."/>
            <person name="Ma J."/>
        </authorList>
    </citation>
    <scope>NUCLEOTIDE SEQUENCE [LARGE SCALE GENOMIC DNA]</scope>
    <source>
        <strain evidence="3">JCM 18541</strain>
    </source>
</reference>
<evidence type="ECO:0000313" key="2">
    <source>
        <dbReference type="EMBL" id="GAA4787328.1"/>
    </source>
</evidence>
<dbReference type="RefSeq" id="WP_345443348.1">
    <property type="nucleotide sequence ID" value="NZ_BAABKP010000001.1"/>
</dbReference>
<protein>
    <submittedName>
        <fullName evidence="2">Uncharacterized protein</fullName>
    </submittedName>
</protein>
<gene>
    <name evidence="2" type="ORF">GCM10023352_01080</name>
</gene>
<evidence type="ECO:0000256" key="1">
    <source>
        <dbReference type="SAM" id="Phobius"/>
    </source>
</evidence>